<dbReference type="Pfam" id="PF05857">
    <property type="entry name" value="TraX"/>
    <property type="match status" value="1"/>
</dbReference>
<feature type="transmembrane region" description="Helical" evidence="1">
    <location>
        <begin position="216"/>
        <end position="236"/>
    </location>
</feature>
<feature type="transmembrane region" description="Helical" evidence="1">
    <location>
        <begin position="185"/>
        <end position="204"/>
    </location>
</feature>
<keyword evidence="1" id="KW-0472">Membrane</keyword>
<evidence type="ECO:0000313" key="3">
    <source>
        <dbReference type="Proteomes" id="UP000306509"/>
    </source>
</evidence>
<dbReference type="Proteomes" id="UP000306509">
    <property type="component" value="Unassembled WGS sequence"/>
</dbReference>
<protein>
    <submittedName>
        <fullName evidence="2">Conjugal transfer protein TrbP</fullName>
    </submittedName>
</protein>
<dbReference type="EMBL" id="QGQD01000048">
    <property type="protein sequence ID" value="TLD00747.1"/>
    <property type="molecule type" value="Genomic_DNA"/>
</dbReference>
<gene>
    <name evidence="2" type="ORF">DSM106044_02395</name>
</gene>
<dbReference type="AlphaFoldDB" id="A0A4U8Q7E6"/>
<evidence type="ECO:0000256" key="1">
    <source>
        <dbReference type="SAM" id="Phobius"/>
    </source>
</evidence>
<keyword evidence="1" id="KW-1133">Transmembrane helix</keyword>
<keyword evidence="3" id="KW-1185">Reference proteome</keyword>
<evidence type="ECO:0000313" key="2">
    <source>
        <dbReference type="EMBL" id="TLD00747.1"/>
    </source>
</evidence>
<feature type="transmembrane region" description="Helical" evidence="1">
    <location>
        <begin position="113"/>
        <end position="132"/>
    </location>
</feature>
<feature type="transmembrane region" description="Helical" evidence="1">
    <location>
        <begin position="139"/>
        <end position="156"/>
    </location>
</feature>
<feature type="transmembrane region" description="Helical" evidence="1">
    <location>
        <begin position="12"/>
        <end position="33"/>
    </location>
</feature>
<organism evidence="2 3">
    <name type="scientific">Robinsoniella peoriensis</name>
    <dbReference type="NCBI Taxonomy" id="180332"/>
    <lineage>
        <taxon>Bacteria</taxon>
        <taxon>Bacillati</taxon>
        <taxon>Bacillota</taxon>
        <taxon>Clostridia</taxon>
        <taxon>Lachnospirales</taxon>
        <taxon>Lachnospiraceae</taxon>
        <taxon>Robinsoniella</taxon>
    </lineage>
</organism>
<dbReference type="RefSeq" id="WP_138002506.1">
    <property type="nucleotide sequence ID" value="NZ_QGQD01000048.1"/>
</dbReference>
<proteinExistence type="predicted"/>
<name>A0A4U8Q7E6_9FIRM</name>
<accession>A0A4U8Q7E6</accession>
<comment type="caution">
    <text evidence="2">The sequence shown here is derived from an EMBL/GenBank/DDBJ whole genome shotgun (WGS) entry which is preliminary data.</text>
</comment>
<feature type="transmembrane region" description="Helical" evidence="1">
    <location>
        <begin position="53"/>
        <end position="75"/>
    </location>
</feature>
<sequence>MKLNKQFSITGYTLKMIAIITMLIDHIGAFTLGEGLLYQDYVQNNPVLFQNLKILYIVMRQIGRLAFPIFCFLLVEGFLHTKNVRKYALRLLLFAFISEVPFDLAIGGTFFDFSQQNIFFTLFIGLLVMIAASHFEGKILFQLIIFIIGMLSGYLLNVDYSYMGIFLLEVLYFFRFNRRNQVCSGAISVLWEPAAALSFIPIWFYNGERGRSMKYFFYWFYPVHILILAAVNMIFFTN</sequence>
<reference evidence="2 3" key="1">
    <citation type="journal article" date="2019" name="Anaerobe">
        <title>Detection of Robinsoniella peoriensis in multiple bone samples of a trauma patient.</title>
        <authorList>
            <person name="Schrottner P."/>
            <person name="Hartwich K."/>
            <person name="Bunk B."/>
            <person name="Schober I."/>
            <person name="Helbig S."/>
            <person name="Rudolph W.W."/>
            <person name="Gunzer F."/>
        </authorList>
    </citation>
    <scope>NUCLEOTIDE SEQUENCE [LARGE SCALE GENOMIC DNA]</scope>
    <source>
        <strain evidence="2 3">DSM 106044</strain>
    </source>
</reference>
<keyword evidence="1" id="KW-0812">Transmembrane</keyword>
<feature type="transmembrane region" description="Helical" evidence="1">
    <location>
        <begin position="87"/>
        <end position="107"/>
    </location>
</feature>
<dbReference type="InterPro" id="IPR008875">
    <property type="entry name" value="TraX"/>
</dbReference>